<reference evidence="1 4" key="2">
    <citation type="submission" date="2019-07" db="EMBL/GenBank/DDBJ databases">
        <title>Whole genome shotgun sequence of Lactobacillus siliginis NBRC 101315.</title>
        <authorList>
            <person name="Hosoyama A."/>
            <person name="Uohara A."/>
            <person name="Ohji S."/>
            <person name="Ichikawa N."/>
        </authorList>
    </citation>
    <scope>NUCLEOTIDE SEQUENCE [LARGE SCALE GENOMIC DNA]</scope>
    <source>
        <strain evidence="1 4">NBRC 101315</strain>
    </source>
</reference>
<gene>
    <name evidence="2" type="ORF">IV55_GL000379</name>
    <name evidence="1" type="ORF">LSI01_06650</name>
</gene>
<sequence length="64" mass="7178">MKTYEMTPHGTWRLEVNQTGQWVTLLDNVSYATAKTALDRIATTNQAAYRLHYLGETVSSSKSA</sequence>
<evidence type="ECO:0000313" key="3">
    <source>
        <dbReference type="Proteomes" id="UP000051139"/>
    </source>
</evidence>
<dbReference type="RefSeq" id="WP_057811054.1">
    <property type="nucleotide sequence ID" value="NZ_BJUD01000008.1"/>
</dbReference>
<comment type="caution">
    <text evidence="2">The sequence shown here is derived from an EMBL/GenBank/DDBJ whole genome shotgun (WGS) entry which is preliminary data.</text>
</comment>
<name>A0A0R2KZX5_9LACO</name>
<keyword evidence="3" id="KW-1185">Reference proteome</keyword>
<dbReference type="AlphaFoldDB" id="A0A0R2KZX5"/>
<dbReference type="EMBL" id="BJUD01000008">
    <property type="protein sequence ID" value="GEK28354.1"/>
    <property type="molecule type" value="Genomic_DNA"/>
</dbReference>
<accession>A0A0R2KZX5</accession>
<dbReference type="Proteomes" id="UP000051139">
    <property type="component" value="Unassembled WGS sequence"/>
</dbReference>
<dbReference type="STRING" id="348151.IV55_GL000379"/>
<evidence type="ECO:0000313" key="2">
    <source>
        <dbReference type="EMBL" id="KRN95097.1"/>
    </source>
</evidence>
<evidence type="ECO:0000313" key="1">
    <source>
        <dbReference type="EMBL" id="GEK28354.1"/>
    </source>
</evidence>
<dbReference type="Proteomes" id="UP000321429">
    <property type="component" value="Unassembled WGS sequence"/>
</dbReference>
<proteinExistence type="predicted"/>
<reference evidence="2 3" key="1">
    <citation type="journal article" date="2015" name="Genome Announc.">
        <title>Expanding the biotechnology potential of lactobacilli through comparative genomics of 213 strains and associated genera.</title>
        <authorList>
            <person name="Sun Z."/>
            <person name="Harris H.M."/>
            <person name="McCann A."/>
            <person name="Guo C."/>
            <person name="Argimon S."/>
            <person name="Zhang W."/>
            <person name="Yang X."/>
            <person name="Jeffery I.B."/>
            <person name="Cooney J.C."/>
            <person name="Kagawa T.F."/>
            <person name="Liu W."/>
            <person name="Song Y."/>
            <person name="Salvetti E."/>
            <person name="Wrobel A."/>
            <person name="Rasinkangas P."/>
            <person name="Parkhill J."/>
            <person name="Rea M.C."/>
            <person name="O'Sullivan O."/>
            <person name="Ritari J."/>
            <person name="Douillard F.P."/>
            <person name="Paul Ross R."/>
            <person name="Yang R."/>
            <person name="Briner A.E."/>
            <person name="Felis G.E."/>
            <person name="de Vos W.M."/>
            <person name="Barrangou R."/>
            <person name="Klaenhammer T.R."/>
            <person name="Caufield P.W."/>
            <person name="Cui Y."/>
            <person name="Zhang H."/>
            <person name="O'Toole P.W."/>
        </authorList>
    </citation>
    <scope>NUCLEOTIDE SEQUENCE [LARGE SCALE GENOMIC DNA]</scope>
    <source>
        <strain evidence="2 3">DSM 22696</strain>
    </source>
</reference>
<dbReference type="OrthoDB" id="2301998at2"/>
<protein>
    <submittedName>
        <fullName evidence="2">Uncharacterized protein</fullName>
    </submittedName>
</protein>
<organism evidence="2 3">
    <name type="scientific">Furfurilactobacillus siliginis</name>
    <dbReference type="NCBI Taxonomy" id="348151"/>
    <lineage>
        <taxon>Bacteria</taxon>
        <taxon>Bacillati</taxon>
        <taxon>Bacillota</taxon>
        <taxon>Bacilli</taxon>
        <taxon>Lactobacillales</taxon>
        <taxon>Lactobacillaceae</taxon>
        <taxon>Furfurilactobacillus</taxon>
    </lineage>
</organism>
<dbReference type="PATRIC" id="fig|348151.3.peg.386"/>
<dbReference type="EMBL" id="JQCB01000011">
    <property type="protein sequence ID" value="KRN95097.1"/>
    <property type="molecule type" value="Genomic_DNA"/>
</dbReference>
<evidence type="ECO:0000313" key="4">
    <source>
        <dbReference type="Proteomes" id="UP000321429"/>
    </source>
</evidence>